<evidence type="ECO:0000259" key="1">
    <source>
        <dbReference type="Pfam" id="PF01872"/>
    </source>
</evidence>
<organism evidence="2 3">
    <name type="scientific">Microbacterium esteraromaticum</name>
    <dbReference type="NCBI Taxonomy" id="57043"/>
    <lineage>
        <taxon>Bacteria</taxon>
        <taxon>Bacillati</taxon>
        <taxon>Actinomycetota</taxon>
        <taxon>Actinomycetes</taxon>
        <taxon>Micrococcales</taxon>
        <taxon>Microbacteriaceae</taxon>
        <taxon>Microbacterium</taxon>
    </lineage>
</organism>
<dbReference type="GO" id="GO:0009231">
    <property type="term" value="P:riboflavin biosynthetic process"/>
    <property type="evidence" value="ECO:0007669"/>
    <property type="project" value="InterPro"/>
</dbReference>
<dbReference type="GO" id="GO:0004146">
    <property type="term" value="F:dihydrofolate reductase activity"/>
    <property type="evidence" value="ECO:0007669"/>
    <property type="project" value="UniProtKB-EC"/>
</dbReference>
<dbReference type="Pfam" id="PF01872">
    <property type="entry name" value="RibD_C"/>
    <property type="match status" value="1"/>
</dbReference>
<dbReference type="GO" id="GO:0008703">
    <property type="term" value="F:5-amino-6-(5-phosphoribosylamino)uracil reductase activity"/>
    <property type="evidence" value="ECO:0007669"/>
    <property type="project" value="InterPro"/>
</dbReference>
<evidence type="ECO:0000313" key="3">
    <source>
        <dbReference type="Proteomes" id="UP000196320"/>
    </source>
</evidence>
<accession>A0A1R4JL73</accession>
<reference evidence="2 3" key="1">
    <citation type="submission" date="2017-02" db="EMBL/GenBank/DDBJ databases">
        <authorList>
            <person name="Peterson S.W."/>
        </authorList>
    </citation>
    <scope>NUCLEOTIDE SEQUENCE [LARGE SCALE GENOMIC DNA]</scope>
    <source>
        <strain evidence="2 3">B Mb 05.01</strain>
    </source>
</reference>
<dbReference type="EMBL" id="FUKO01000019">
    <property type="protein sequence ID" value="SJN32759.1"/>
    <property type="molecule type" value="Genomic_DNA"/>
</dbReference>
<dbReference type="SUPFAM" id="SSF53597">
    <property type="entry name" value="Dihydrofolate reductase-like"/>
    <property type="match status" value="1"/>
</dbReference>
<name>A0A1R4JL73_9MICO</name>
<dbReference type="InterPro" id="IPR024072">
    <property type="entry name" value="DHFR-like_dom_sf"/>
</dbReference>
<dbReference type="Gene3D" id="3.40.430.10">
    <property type="entry name" value="Dihydrofolate Reductase, subunit A"/>
    <property type="match status" value="1"/>
</dbReference>
<dbReference type="InterPro" id="IPR002734">
    <property type="entry name" value="RibDG_C"/>
</dbReference>
<keyword evidence="3" id="KW-1185">Reference proteome</keyword>
<proteinExistence type="predicted"/>
<gene>
    <name evidence="2" type="ORF">FM104_08035</name>
</gene>
<keyword evidence="2" id="KW-0560">Oxidoreductase</keyword>
<dbReference type="AlphaFoldDB" id="A0A1R4JL73"/>
<protein>
    <submittedName>
        <fullName evidence="2">Dihydrofolate reductase</fullName>
        <ecNumber evidence="2">1.5.1.3</ecNumber>
    </submittedName>
</protein>
<dbReference type="EC" id="1.5.1.3" evidence="2"/>
<dbReference type="PANTHER" id="PTHR38011">
    <property type="entry name" value="DIHYDROFOLATE REDUCTASE FAMILY PROTEIN (AFU_ORTHOLOGUE AFUA_8G06820)"/>
    <property type="match status" value="1"/>
</dbReference>
<dbReference type="PANTHER" id="PTHR38011:SF11">
    <property type="entry name" value="2,5-DIAMINO-6-RIBOSYLAMINO-4(3H)-PYRIMIDINONE 5'-PHOSPHATE REDUCTASE"/>
    <property type="match status" value="1"/>
</dbReference>
<sequence>MVNVPAEGHDGDMATRYYTASSLDGFIATSDHSLDWLLKQDIDDDGPMSYPSFRAGVGAMALGATTFEWIMANNGSWDYTLPAWVFSHHDVEIPDGANIRRVKDDVRAVHAEMTAAAGGKDLWIVGGGELVGQFADAGLLDEVWVQYAPVTLGSGAPILPRSLDLELLDVARNRDFLCGRYRVVGALHVAAESLD</sequence>
<dbReference type="InterPro" id="IPR050765">
    <property type="entry name" value="Riboflavin_Biosynth_HTPR"/>
</dbReference>
<feature type="domain" description="Bacterial bifunctional deaminase-reductase C-terminal" evidence="1">
    <location>
        <begin position="111"/>
        <end position="162"/>
    </location>
</feature>
<evidence type="ECO:0000313" key="2">
    <source>
        <dbReference type="EMBL" id="SJN32759.1"/>
    </source>
</evidence>
<dbReference type="Proteomes" id="UP000196320">
    <property type="component" value="Unassembled WGS sequence"/>
</dbReference>